<name>A0A6S6S562_9BACT</name>
<organism evidence="3">
    <name type="scientific">uncultured Sulfurovum sp</name>
    <dbReference type="NCBI Taxonomy" id="269237"/>
    <lineage>
        <taxon>Bacteria</taxon>
        <taxon>Pseudomonadati</taxon>
        <taxon>Campylobacterota</taxon>
        <taxon>Epsilonproteobacteria</taxon>
        <taxon>Campylobacterales</taxon>
        <taxon>Sulfurovaceae</taxon>
        <taxon>Sulfurovum</taxon>
        <taxon>environmental samples</taxon>
    </lineage>
</organism>
<keyword evidence="1" id="KW-0812">Transmembrane</keyword>
<evidence type="ECO:0000256" key="1">
    <source>
        <dbReference type="SAM" id="Phobius"/>
    </source>
</evidence>
<evidence type="ECO:0000256" key="2">
    <source>
        <dbReference type="SAM" id="SignalP"/>
    </source>
</evidence>
<feature type="chain" id="PRO_5028176001" description="Arginine/ornithine antiporter ArcD" evidence="2">
    <location>
        <begin position="30"/>
        <end position="208"/>
    </location>
</feature>
<evidence type="ECO:0008006" key="4">
    <source>
        <dbReference type="Google" id="ProtNLM"/>
    </source>
</evidence>
<protein>
    <recommendedName>
        <fullName evidence="4">Arginine/ornithine antiporter ArcD</fullName>
    </recommendedName>
</protein>
<feature type="transmembrane region" description="Helical" evidence="1">
    <location>
        <begin position="178"/>
        <end position="200"/>
    </location>
</feature>
<dbReference type="AlphaFoldDB" id="A0A6S6S562"/>
<evidence type="ECO:0000313" key="3">
    <source>
        <dbReference type="EMBL" id="CAA6802833.1"/>
    </source>
</evidence>
<accession>A0A6S6S562</accession>
<proteinExistence type="predicted"/>
<feature type="signal peptide" evidence="2">
    <location>
        <begin position="1"/>
        <end position="29"/>
    </location>
</feature>
<reference evidence="3" key="1">
    <citation type="submission" date="2020-01" db="EMBL/GenBank/DDBJ databases">
        <authorList>
            <person name="Meier V. D."/>
            <person name="Meier V D."/>
        </authorList>
    </citation>
    <scope>NUCLEOTIDE SEQUENCE</scope>
    <source>
        <strain evidence="3">HLG_WM_MAG_06</strain>
    </source>
</reference>
<sequence length="208" mass="23322">MLGIFKSRKAILLAFLLPLLLNASSFVLKDDTLKPEAIELIDKMGNELLTKTMINAYVVTTNEAFPVGFNLVQHSEIYHPKMTAPYVLYIFAPNALITEKSESTGRVGIIPSAEEVTELYDYSDVRDAGLNVITVKDKNTKEDKENIGVVQAYSELADNIADAKNVEMETTIPNDTRMIISVLRVILVIGLILVTWIYVVRPIFMRKK</sequence>
<gene>
    <name evidence="3" type="ORF">HELGO_WM3427</name>
</gene>
<keyword evidence="1" id="KW-0472">Membrane</keyword>
<keyword evidence="2" id="KW-0732">Signal</keyword>
<dbReference type="EMBL" id="CACVAP010000039">
    <property type="protein sequence ID" value="CAA6802833.1"/>
    <property type="molecule type" value="Genomic_DNA"/>
</dbReference>
<keyword evidence="1" id="KW-1133">Transmembrane helix</keyword>